<dbReference type="Pfam" id="PF13585">
    <property type="entry name" value="CHU_C"/>
    <property type="match status" value="1"/>
</dbReference>
<organism evidence="1 2">
    <name type="scientific">Spirosoma arboris</name>
    <dbReference type="NCBI Taxonomy" id="2682092"/>
    <lineage>
        <taxon>Bacteria</taxon>
        <taxon>Pseudomonadati</taxon>
        <taxon>Bacteroidota</taxon>
        <taxon>Cytophagia</taxon>
        <taxon>Cytophagales</taxon>
        <taxon>Cytophagaceae</taxon>
        <taxon>Spirosoma</taxon>
    </lineage>
</organism>
<proteinExistence type="predicted"/>
<sequence length="670" mass="72225">MRILRLWLIDSGAKADLLACWKTMALLGLFLICGSRAAQAQNACINPLFPGNFSVSKDKICVGTPVTVNAPSTIISAGYNFQYDGKSSIDKVALSSTTSFTYSQPGTYTIIQGGSGNGVGTGTIFCKEVTVLPVDQVTFTARACSGRRAMIVPDASTLGQYDLYEVYWGDGVREQKTRAEMALELAHTYTNAGTYTITLQGIYNAPASCRSTITQAAPITVSANSSQPLITALKTTSDNSIEITYQASTGSSIQLYQKVNGTYTATGQNGTGAGIFTVQTDAKQVQCFQVQTQDACNSTPLISDEVCSLVVDAKAVNKQNNLSWQPYAGTISATTQFRKYVIYKNGLPVNTQTNRATSSYSDANNITCGVQYCYTLEATIAGTAQTVITSAPTCVLGINGELPGDLGSTVVSIEDNHPHLLTSLPATGASASYTLVISRASGPSGTFQQIATVANKNTFTDSTADASAASYCYEVTYLSNCGLSSPPSSPVCTVFLSSKSPTGIDWTAESPFTPEKIGNYIIEVVDSVNNTRQEITNIGVNTHYDLSATDLDMQSQKYRIIVISENGAVSYSNFYTFRREAKIWVPDAFTPNNDTQNDTFVVKGVYFDQFKLIMYDRWGEVIYETTDKNQGWDGKVKGQDALTGQYMYRVEVIDLTGMKTVRTGAVLLIR</sequence>
<accession>A0A7K1SCH0</accession>
<dbReference type="EMBL" id="WPIN01000005">
    <property type="protein sequence ID" value="MVM31512.1"/>
    <property type="molecule type" value="Genomic_DNA"/>
</dbReference>
<dbReference type="Gene3D" id="2.60.40.10">
    <property type="entry name" value="Immunoglobulins"/>
    <property type="match status" value="2"/>
</dbReference>
<dbReference type="InterPro" id="IPR013783">
    <property type="entry name" value="Ig-like_fold"/>
</dbReference>
<dbReference type="SUPFAM" id="SSF49299">
    <property type="entry name" value="PKD domain"/>
    <property type="match status" value="1"/>
</dbReference>
<gene>
    <name evidence="1" type="ORF">GO755_15810</name>
</gene>
<dbReference type="AlphaFoldDB" id="A0A7K1SCH0"/>
<dbReference type="Proteomes" id="UP000436006">
    <property type="component" value="Unassembled WGS sequence"/>
</dbReference>
<dbReference type="NCBIfam" id="TIGR04131">
    <property type="entry name" value="Bac_Flav_CTERM"/>
    <property type="match status" value="1"/>
</dbReference>
<protein>
    <submittedName>
        <fullName evidence="1">T9SS type B sorting domain-containing protein</fullName>
    </submittedName>
</protein>
<dbReference type="InterPro" id="IPR026341">
    <property type="entry name" value="T9SS_type_B"/>
</dbReference>
<evidence type="ECO:0000313" key="2">
    <source>
        <dbReference type="Proteomes" id="UP000436006"/>
    </source>
</evidence>
<reference evidence="1 2" key="1">
    <citation type="submission" date="2019-12" db="EMBL/GenBank/DDBJ databases">
        <title>Spirosoma sp. HMF4905 genome sequencing and assembly.</title>
        <authorList>
            <person name="Kang H."/>
            <person name="Cha I."/>
            <person name="Kim H."/>
            <person name="Joh K."/>
        </authorList>
    </citation>
    <scope>NUCLEOTIDE SEQUENCE [LARGE SCALE GENOMIC DNA]</scope>
    <source>
        <strain evidence="1 2">HMF4905</strain>
    </source>
</reference>
<comment type="caution">
    <text evidence="1">The sequence shown here is derived from an EMBL/GenBank/DDBJ whole genome shotgun (WGS) entry which is preliminary data.</text>
</comment>
<evidence type="ECO:0000313" key="1">
    <source>
        <dbReference type="EMBL" id="MVM31512.1"/>
    </source>
</evidence>
<dbReference type="RefSeq" id="WP_317165882.1">
    <property type="nucleotide sequence ID" value="NZ_WPIN01000005.1"/>
</dbReference>
<name>A0A7K1SCH0_9BACT</name>
<keyword evidence="2" id="KW-1185">Reference proteome</keyword>
<dbReference type="InterPro" id="IPR035986">
    <property type="entry name" value="PKD_dom_sf"/>
</dbReference>